<gene>
    <name evidence="3" type="ORF">ADN01_16820</name>
    <name evidence="2" type="ORF">LSAC_02918</name>
</gene>
<organism evidence="2">
    <name type="scientific">Levilinea saccharolytica</name>
    <dbReference type="NCBI Taxonomy" id="229921"/>
    <lineage>
        <taxon>Bacteria</taxon>
        <taxon>Bacillati</taxon>
        <taxon>Chloroflexota</taxon>
        <taxon>Anaerolineae</taxon>
        <taxon>Anaerolineales</taxon>
        <taxon>Anaerolineaceae</taxon>
        <taxon>Levilinea</taxon>
    </lineage>
</organism>
<feature type="coiled-coil region" evidence="1">
    <location>
        <begin position="150"/>
        <end position="195"/>
    </location>
</feature>
<dbReference type="OrthoDB" id="149309at2"/>
<keyword evidence="1" id="KW-0175">Coiled coil</keyword>
<evidence type="ECO:0000313" key="2">
    <source>
        <dbReference type="EMBL" id="GAP19020.1"/>
    </source>
</evidence>
<evidence type="ECO:0000313" key="3">
    <source>
        <dbReference type="EMBL" id="KPL76214.1"/>
    </source>
</evidence>
<feature type="coiled-coil region" evidence="1">
    <location>
        <begin position="17"/>
        <end position="44"/>
    </location>
</feature>
<dbReference type="STRING" id="229921.ADN01_16820"/>
<reference evidence="3 4" key="2">
    <citation type="submission" date="2015-07" db="EMBL/GenBank/DDBJ databases">
        <title>Genome sequence of Levilinea saccharolytica DSM 16555.</title>
        <authorList>
            <person name="Hemp J."/>
            <person name="Ward L.M."/>
            <person name="Pace L.A."/>
            <person name="Fischer W.W."/>
        </authorList>
    </citation>
    <scope>NUCLEOTIDE SEQUENCE [LARGE SCALE GENOMIC DNA]</scope>
    <source>
        <strain evidence="3 4">KIBI-1</strain>
    </source>
</reference>
<dbReference type="Proteomes" id="UP000050501">
    <property type="component" value="Unassembled WGS sequence"/>
</dbReference>
<reference evidence="2" key="1">
    <citation type="journal article" date="2015" name="Genome Announc.">
        <title>Draft Genome Sequences of Anaerolinea thermolimosa IMO-1, Bellilinea caldifistulae GOMI-1, Leptolinea tardivitalis YMTK-2, Levilinea saccharolytica KIBI-1, Longilinea arvoryzae KOME-1, Previously Described as Members of the Class Anaerolineae (Chloroflexi).</title>
        <authorList>
            <person name="Matsuura N."/>
            <person name="Tourlousse M.D."/>
            <person name="Ohashi A."/>
            <person name="Hugenholtz P."/>
            <person name="Sekiguchi Y."/>
        </authorList>
    </citation>
    <scope>NUCLEOTIDE SEQUENCE</scope>
    <source>
        <strain evidence="2">KIBI-1</strain>
    </source>
</reference>
<dbReference type="AlphaFoldDB" id="A0A0M9U2U9"/>
<keyword evidence="4" id="KW-1185">Reference proteome</keyword>
<evidence type="ECO:0008006" key="5">
    <source>
        <dbReference type="Google" id="ProtNLM"/>
    </source>
</evidence>
<feature type="coiled-coil region" evidence="1">
    <location>
        <begin position="69"/>
        <end position="105"/>
    </location>
</feature>
<name>A0A0M9U2U9_9CHLR</name>
<proteinExistence type="predicted"/>
<dbReference type="RefSeq" id="WP_062419329.1">
    <property type="nucleotide sequence ID" value="NZ_BBXZ01000157.1"/>
</dbReference>
<protein>
    <recommendedName>
        <fullName evidence="5">Chromosome partition protein Smc</fullName>
    </recommendedName>
</protein>
<accession>A0A0M9U2U9</accession>
<sequence>MDLEQIIKRLEWLDDERRKDKLTIAMLEERLAGMENQLPALNKQIGDLASDVSRLTTAMTRFDQMDALLAQMRVDSARALEAAEKARAEREREMEKSRRADLESMTKSILELRKGLEALPELKKSLQARTEEEFRLSRQIEELEHKLYESSRLDDESRRAQRLLEESRKQDAKRLADLQAEVSALRKRLDEQRGKVDLAADSVQKLNLRVNEIQSAENDRRQNQVSFIEKQNMLLVERERTWKDWQTRFDSIAAQSSNLDTQLQSIDATHRSVKRAQEAFDEITQRFERRINEITEMQRLTEERFRQDWANFKADDQKRWTNYTLSQEEQGREVTRQFERYQTRLVALEDLSQDTRDLLQQVVEETQKRLQILLGAVRQSAEEFDRNLGNRA</sequence>
<dbReference type="EMBL" id="LGCM01000064">
    <property type="protein sequence ID" value="KPL76214.1"/>
    <property type="molecule type" value="Genomic_DNA"/>
</dbReference>
<dbReference type="EMBL" id="DF967975">
    <property type="protein sequence ID" value="GAP19020.1"/>
    <property type="molecule type" value="Genomic_DNA"/>
</dbReference>
<evidence type="ECO:0000313" key="4">
    <source>
        <dbReference type="Proteomes" id="UP000050501"/>
    </source>
</evidence>
<evidence type="ECO:0000256" key="1">
    <source>
        <dbReference type="SAM" id="Coils"/>
    </source>
</evidence>